<dbReference type="HOGENOM" id="CLU_1438153_0_0_2"/>
<name>M1XQN2_NATM8</name>
<dbReference type="PROSITE" id="PS51318">
    <property type="entry name" value="TAT"/>
    <property type="match status" value="1"/>
</dbReference>
<evidence type="ECO:0000313" key="3">
    <source>
        <dbReference type="Proteomes" id="UP000011867"/>
    </source>
</evidence>
<feature type="region of interest" description="Disordered" evidence="1">
    <location>
        <begin position="26"/>
        <end position="55"/>
    </location>
</feature>
<dbReference type="STRING" id="268739.Nmlp_2288"/>
<sequence length="188" mass="19794">MDTEHDLDADRRRFLALTTTGAAGLAGCSELRSERTPEAQDSAPEPTPQGADPTRTVSIIVQPDPGALREAQLEVKTALDEGEIGREEARSRLAEREQELLAEAVEAASSAIDSADAEHLDTVEPNGTLLVEGDPLALIDLLEEPLLSAVAHRDRFEQARQRATAGSGDAVGNGTDTDGSAGETNSAK</sequence>
<evidence type="ECO:0000256" key="1">
    <source>
        <dbReference type="SAM" id="MobiDB-lite"/>
    </source>
</evidence>
<accession>M1XQN2</accession>
<dbReference type="AlphaFoldDB" id="M1XQN2"/>
<evidence type="ECO:0000313" key="2">
    <source>
        <dbReference type="EMBL" id="CCQ36457.1"/>
    </source>
</evidence>
<dbReference type="GeneID" id="14651208"/>
<feature type="compositionally biased region" description="Polar residues" evidence="1">
    <location>
        <begin position="174"/>
        <end position="188"/>
    </location>
</feature>
<dbReference type="InterPro" id="IPR006311">
    <property type="entry name" value="TAT_signal"/>
</dbReference>
<dbReference type="eggNOG" id="arCOG06295">
    <property type="taxonomic scope" value="Archaea"/>
</dbReference>
<proteinExistence type="predicted"/>
<keyword evidence="3" id="KW-1185">Reference proteome</keyword>
<dbReference type="KEGG" id="nmo:Nmlp_2288"/>
<dbReference type="Proteomes" id="UP000011867">
    <property type="component" value="Chromosome"/>
</dbReference>
<organism evidence="2 3">
    <name type="scientific">Natronomonas moolapensis (strain DSM 18674 / CECT 7526 / JCM 14361 / 8.8.11)</name>
    <dbReference type="NCBI Taxonomy" id="268739"/>
    <lineage>
        <taxon>Archaea</taxon>
        <taxon>Methanobacteriati</taxon>
        <taxon>Methanobacteriota</taxon>
        <taxon>Stenosarchaea group</taxon>
        <taxon>Halobacteria</taxon>
        <taxon>Halobacteriales</taxon>
        <taxon>Natronomonadaceae</taxon>
        <taxon>Natronomonas</taxon>
    </lineage>
</organism>
<reference evidence="2 3" key="1">
    <citation type="journal article" date="2013" name="Genome Announc.">
        <title>Genome of the haloarchaeon Natronomonas moolapensis, a neutrophilic member of a previously haloalkaliphilic genus.</title>
        <authorList>
            <person name="Dyall-Smith M.L."/>
            <person name="Pfeiffer F."/>
            <person name="Oberwinkler T."/>
            <person name="Klee K."/>
            <person name="Rampp M."/>
            <person name="Palm P."/>
            <person name="Gross K."/>
            <person name="Schuster S.C."/>
            <person name="Oesterhelt D."/>
        </authorList>
    </citation>
    <scope>NUCLEOTIDE SEQUENCE [LARGE SCALE GENOMIC DNA]</scope>
    <source>
        <strain evidence="3">DSM 18674 / JCM 14361 / 8.8.11</strain>
    </source>
</reference>
<dbReference type="RefSeq" id="WP_015409256.1">
    <property type="nucleotide sequence ID" value="NC_020388.1"/>
</dbReference>
<protein>
    <submittedName>
        <fullName evidence="2">Probable secreted glycoprotein</fullName>
    </submittedName>
</protein>
<feature type="region of interest" description="Disordered" evidence="1">
    <location>
        <begin position="158"/>
        <end position="188"/>
    </location>
</feature>
<dbReference type="EMBL" id="HF582854">
    <property type="protein sequence ID" value="CCQ36457.1"/>
    <property type="molecule type" value="Genomic_DNA"/>
</dbReference>
<gene>
    <name evidence="2" type="ordered locus">Nmlp_2288</name>
</gene>
<dbReference type="OrthoDB" id="206444at2157"/>